<gene>
    <name evidence="2" type="ORF">M422DRAFT_259652</name>
</gene>
<proteinExistence type="predicted"/>
<accession>A0A0C9VK36</accession>
<reference evidence="2 3" key="1">
    <citation type="submission" date="2014-06" db="EMBL/GenBank/DDBJ databases">
        <title>Evolutionary Origins and Diversification of the Mycorrhizal Mutualists.</title>
        <authorList>
            <consortium name="DOE Joint Genome Institute"/>
            <consortium name="Mycorrhizal Genomics Consortium"/>
            <person name="Kohler A."/>
            <person name="Kuo A."/>
            <person name="Nagy L.G."/>
            <person name="Floudas D."/>
            <person name="Copeland A."/>
            <person name="Barry K.W."/>
            <person name="Cichocki N."/>
            <person name="Veneault-Fourrey C."/>
            <person name="LaButti K."/>
            <person name="Lindquist E.A."/>
            <person name="Lipzen A."/>
            <person name="Lundell T."/>
            <person name="Morin E."/>
            <person name="Murat C."/>
            <person name="Riley R."/>
            <person name="Ohm R."/>
            <person name="Sun H."/>
            <person name="Tunlid A."/>
            <person name="Henrissat B."/>
            <person name="Grigoriev I.V."/>
            <person name="Hibbett D.S."/>
            <person name="Martin F."/>
        </authorList>
    </citation>
    <scope>NUCLEOTIDE SEQUENCE [LARGE SCALE GENOMIC DNA]</scope>
    <source>
        <strain evidence="2 3">SS14</strain>
    </source>
</reference>
<evidence type="ECO:0000256" key="1">
    <source>
        <dbReference type="SAM" id="MobiDB-lite"/>
    </source>
</evidence>
<dbReference type="HOGENOM" id="CLU_1741763_0_0_1"/>
<dbReference type="Proteomes" id="UP000054279">
    <property type="component" value="Unassembled WGS sequence"/>
</dbReference>
<feature type="region of interest" description="Disordered" evidence="1">
    <location>
        <begin position="1"/>
        <end position="26"/>
    </location>
</feature>
<feature type="compositionally biased region" description="Low complexity" evidence="1">
    <location>
        <begin position="1"/>
        <end position="15"/>
    </location>
</feature>
<feature type="region of interest" description="Disordered" evidence="1">
    <location>
        <begin position="55"/>
        <end position="150"/>
    </location>
</feature>
<protein>
    <submittedName>
        <fullName evidence="2">Unplaced genomic scaffold SPHSTscaffold_91, whole genome shotgun sequence</fullName>
    </submittedName>
</protein>
<organism evidence="2 3">
    <name type="scientific">Sphaerobolus stellatus (strain SS14)</name>
    <dbReference type="NCBI Taxonomy" id="990650"/>
    <lineage>
        <taxon>Eukaryota</taxon>
        <taxon>Fungi</taxon>
        <taxon>Dikarya</taxon>
        <taxon>Basidiomycota</taxon>
        <taxon>Agaricomycotina</taxon>
        <taxon>Agaricomycetes</taxon>
        <taxon>Phallomycetidae</taxon>
        <taxon>Geastrales</taxon>
        <taxon>Sphaerobolaceae</taxon>
        <taxon>Sphaerobolus</taxon>
    </lineage>
</organism>
<dbReference type="AlphaFoldDB" id="A0A0C9VK36"/>
<dbReference type="EMBL" id="KN837166">
    <property type="protein sequence ID" value="KIJ37796.1"/>
    <property type="molecule type" value="Genomic_DNA"/>
</dbReference>
<keyword evidence="3" id="KW-1185">Reference proteome</keyword>
<feature type="compositionally biased region" description="Polar residues" evidence="1">
    <location>
        <begin position="55"/>
        <end position="66"/>
    </location>
</feature>
<evidence type="ECO:0000313" key="2">
    <source>
        <dbReference type="EMBL" id="KIJ37796.1"/>
    </source>
</evidence>
<feature type="compositionally biased region" description="Low complexity" evidence="1">
    <location>
        <begin position="94"/>
        <end position="108"/>
    </location>
</feature>
<name>A0A0C9VK36_SPHS4</name>
<sequence>MPGELLELPGPLGPLDDQLSRQSDHQGNPGVWRIWNTSDNIISLLMFKPTFVDDQQNDLNPPTSSAVDAGRELSAPAVGEDELIPGLTTRELMDPSPSSVDSQQSSEVFAQEHPGDPSVRAHSPQTVPVRVQSPIGMANATGTRPNLRLR</sequence>
<evidence type="ECO:0000313" key="3">
    <source>
        <dbReference type="Proteomes" id="UP000054279"/>
    </source>
</evidence>